<dbReference type="Pfam" id="PF09493">
    <property type="entry name" value="DUF2389"/>
    <property type="match status" value="1"/>
</dbReference>
<dbReference type="Proteomes" id="UP000628710">
    <property type="component" value="Unassembled WGS sequence"/>
</dbReference>
<comment type="caution">
    <text evidence="1">The sequence shown here is derived from an EMBL/GenBank/DDBJ whole genome shotgun (WGS) entry which is preliminary data.</text>
</comment>
<reference evidence="1" key="1">
    <citation type="submission" date="2020-12" db="EMBL/GenBank/DDBJ databases">
        <title>Marinomonas arctica sp. nov., a psychrotolerant bacterium isolated from the Arctic.</title>
        <authorList>
            <person name="Zhang Y."/>
        </authorList>
    </citation>
    <scope>NUCLEOTIDE SEQUENCE</scope>
    <source>
        <strain evidence="1">C1424</strain>
    </source>
</reference>
<accession>A0A934JVC6</accession>
<gene>
    <name evidence="1" type="ORF">I8J31_14905</name>
</gene>
<dbReference type="NCBIfam" id="TIGR02450">
    <property type="entry name" value="TIGR02450 family Trp-rich protein"/>
    <property type="match status" value="1"/>
</dbReference>
<proteinExistence type="predicted"/>
<organism evidence="1 2">
    <name type="scientific">Marinomonas transparens</name>
    <dbReference type="NCBI Taxonomy" id="2795388"/>
    <lineage>
        <taxon>Bacteria</taxon>
        <taxon>Pseudomonadati</taxon>
        <taxon>Pseudomonadota</taxon>
        <taxon>Gammaproteobacteria</taxon>
        <taxon>Oceanospirillales</taxon>
        <taxon>Oceanospirillaceae</taxon>
        <taxon>Marinomonas</taxon>
    </lineage>
</organism>
<protein>
    <submittedName>
        <fullName evidence="1">TIGR02450 family Trp-rich protein</fullName>
    </submittedName>
</protein>
<dbReference type="InterPro" id="IPR012663">
    <property type="entry name" value="CHP02450_Tryp"/>
</dbReference>
<dbReference type="AlphaFoldDB" id="A0A934JVC6"/>
<evidence type="ECO:0000313" key="1">
    <source>
        <dbReference type="EMBL" id="MBJ7538967.1"/>
    </source>
</evidence>
<keyword evidence="2" id="KW-1185">Reference proteome</keyword>
<name>A0A934JVC6_9GAMM</name>
<evidence type="ECO:0000313" key="2">
    <source>
        <dbReference type="Proteomes" id="UP000628710"/>
    </source>
</evidence>
<dbReference type="EMBL" id="JAEMNX010000019">
    <property type="protein sequence ID" value="MBJ7538967.1"/>
    <property type="molecule type" value="Genomic_DNA"/>
</dbReference>
<sequence length="73" mass="8795">MQMHQINPTKLLLSKWTSTSPKQREKHFIVIKLIRDEQNTIVNCILEAAITKKQYTIRWQDLKSTENWQQGWK</sequence>